<evidence type="ECO:0000259" key="1">
    <source>
        <dbReference type="Pfam" id="PF08401"/>
    </source>
</evidence>
<keyword evidence="4" id="KW-1185">Reference proteome</keyword>
<gene>
    <name evidence="3" type="ORF">CDQ91_16695</name>
</gene>
<dbReference type="InterPro" id="IPR041459">
    <property type="entry name" value="MPTase-PolyVal"/>
</dbReference>
<feature type="domain" description="N-terminal" evidence="1">
    <location>
        <begin position="16"/>
        <end position="137"/>
    </location>
</feature>
<sequence length="332" mass="35529">MSCSVKPSRQRGARATLYEEITSRIIAELEAGRLPWVQPWDAGRAAAGLPYNVVSDRRYSGINILTLWHAVMSRGFRGHGFLTFRQALALGGSVRRGERGIGVIYTRRAAADASEPGGGGAGECKGGFSFLKQFTVFSVDQCDGLPDKYHVAAPPVPEGLILPQAAELIAATGAEVRIGGASAYYSPRHDFVAVPHPQDFYAPVDWHRTAFHELGHWTGHESRLARDQSGSFGSKPYGHEELIAEMAGAFVCAALGISPSVRHADYIGSWLAIIREDHRAILRTASAASKAADYLLAFRAGPPAHRAAASTATPSVLPDGVESRMVSGRIAA</sequence>
<dbReference type="GO" id="GO:0003697">
    <property type="term" value="F:single-stranded DNA binding"/>
    <property type="evidence" value="ECO:0007669"/>
    <property type="project" value="InterPro"/>
</dbReference>
<accession>A0A246JNR1</accession>
<dbReference type="EMBL" id="NISJ01000010">
    <property type="protein sequence ID" value="OWQ94266.1"/>
    <property type="molecule type" value="Genomic_DNA"/>
</dbReference>
<protein>
    <submittedName>
        <fullName evidence="3">Antirestriction protein ArdC</fullName>
    </submittedName>
</protein>
<proteinExistence type="predicted"/>
<evidence type="ECO:0000313" key="3">
    <source>
        <dbReference type="EMBL" id="OWQ94266.1"/>
    </source>
</evidence>
<organism evidence="3 4">
    <name type="scientific">Sphingopyxis witflariensis</name>
    <dbReference type="NCBI Taxonomy" id="173675"/>
    <lineage>
        <taxon>Bacteria</taxon>
        <taxon>Pseudomonadati</taxon>
        <taxon>Pseudomonadota</taxon>
        <taxon>Alphaproteobacteria</taxon>
        <taxon>Sphingomonadales</taxon>
        <taxon>Sphingomonadaceae</taxon>
        <taxon>Sphingopyxis</taxon>
    </lineage>
</organism>
<dbReference type="InterPro" id="IPR013610">
    <property type="entry name" value="ArdC_N"/>
</dbReference>
<reference evidence="3 4" key="1">
    <citation type="journal article" date="2002" name="Int. J. Syst. Evol. Microbiol.">
        <title>Sphingopyxis witflariensis sp. nov., isolated from activated sludge.</title>
        <authorList>
            <person name="Kampfer P."/>
            <person name="Witzenberger R."/>
            <person name="Denner E.B."/>
            <person name="Busse H.J."/>
            <person name="Neef A."/>
        </authorList>
    </citation>
    <scope>NUCLEOTIDE SEQUENCE [LARGE SCALE GENOMIC DNA]</scope>
    <source>
        <strain evidence="3 4">DSM 14551</strain>
    </source>
</reference>
<dbReference type="RefSeq" id="WP_088473845.1">
    <property type="nucleotide sequence ID" value="NZ_NISJ01000010.1"/>
</dbReference>
<dbReference type="OrthoDB" id="9792687at2"/>
<dbReference type="AlphaFoldDB" id="A0A246JNR1"/>
<dbReference type="Proteomes" id="UP000197097">
    <property type="component" value="Unassembled WGS sequence"/>
</dbReference>
<dbReference type="PIRSF" id="PIRSF037112">
    <property type="entry name" value="Antirestriction_ArdC"/>
    <property type="match status" value="1"/>
</dbReference>
<evidence type="ECO:0000259" key="2">
    <source>
        <dbReference type="Pfam" id="PF18818"/>
    </source>
</evidence>
<dbReference type="InterPro" id="IPR017113">
    <property type="entry name" value="Antirestriction_ArdC"/>
</dbReference>
<dbReference type="Pfam" id="PF18818">
    <property type="entry name" value="MPTase-PolyVal"/>
    <property type="match status" value="1"/>
</dbReference>
<dbReference type="Pfam" id="PF08401">
    <property type="entry name" value="ArdcN"/>
    <property type="match status" value="1"/>
</dbReference>
<evidence type="ECO:0000313" key="4">
    <source>
        <dbReference type="Proteomes" id="UP000197097"/>
    </source>
</evidence>
<name>A0A246JNR1_9SPHN</name>
<feature type="domain" description="Polyvalent protein metallopeptidase" evidence="2">
    <location>
        <begin position="164"/>
        <end position="286"/>
    </location>
</feature>
<comment type="caution">
    <text evidence="3">The sequence shown here is derived from an EMBL/GenBank/DDBJ whole genome shotgun (WGS) entry which is preliminary data.</text>
</comment>